<dbReference type="PANTHER" id="PTHR43313:SF1">
    <property type="entry name" value="3BETA-HYDROXYSTEROID DEHYDROGENASE DHS-16"/>
    <property type="match status" value="1"/>
</dbReference>
<dbReference type="SUPFAM" id="SSF51735">
    <property type="entry name" value="NAD(P)-binding Rossmann-fold domains"/>
    <property type="match status" value="1"/>
</dbReference>
<dbReference type="PRINTS" id="PR00081">
    <property type="entry name" value="GDHRDH"/>
</dbReference>
<dbReference type="Gene3D" id="3.40.50.720">
    <property type="entry name" value="NAD(P)-binding Rossmann-like Domain"/>
    <property type="match status" value="1"/>
</dbReference>
<evidence type="ECO:0000313" key="1">
    <source>
        <dbReference type="EMBL" id="MFC3443468.1"/>
    </source>
</evidence>
<sequence length="282" mass="28829">MARYLVIGGAGGVGSALVSSLKAAGDDVIASVLNDREAAAVASAHADVATFPLDLSQPASVVQAVRAAIGDNRLDGVAVCAAVAPIGILEMADLDQVARTLDVNILSALAIFQAAIPSLRASKGRIVFISSMAGKVAMPFVGQYSASKFGLEGLADAMRREVAGQGVHVALVEPGGIKTPMVDTQLAQVSQMIEELTPQDDALYGHFYRGFRMAAHASHISTASTPEQVANVVVRALTDAAPAARYAAGADAEQLIAAAHSLSDAEMDAMMAAMMSGETAPA</sequence>
<dbReference type="PANTHER" id="PTHR43313">
    <property type="entry name" value="SHORT-CHAIN DEHYDROGENASE/REDUCTASE FAMILY 9C"/>
    <property type="match status" value="1"/>
</dbReference>
<accession>A0ABV7NJW8</accession>
<gene>
    <name evidence="1" type="ORF">ACFOKF_20130</name>
</gene>
<dbReference type="InterPro" id="IPR002347">
    <property type="entry name" value="SDR_fam"/>
</dbReference>
<proteinExistence type="predicted"/>
<dbReference type="RefSeq" id="WP_380798233.1">
    <property type="nucleotide sequence ID" value="NZ_JBHRVU010000005.1"/>
</dbReference>
<dbReference type="Pfam" id="PF00106">
    <property type="entry name" value="adh_short"/>
    <property type="match status" value="1"/>
</dbReference>
<protein>
    <submittedName>
        <fullName evidence="1">SDR family NAD(P)-dependent oxidoreductase</fullName>
    </submittedName>
</protein>
<dbReference type="EMBL" id="JBHRVU010000005">
    <property type="protein sequence ID" value="MFC3443468.1"/>
    <property type="molecule type" value="Genomic_DNA"/>
</dbReference>
<organism evidence="1 2">
    <name type="scientific">Sphingobium rhizovicinum</name>
    <dbReference type="NCBI Taxonomy" id="432308"/>
    <lineage>
        <taxon>Bacteria</taxon>
        <taxon>Pseudomonadati</taxon>
        <taxon>Pseudomonadota</taxon>
        <taxon>Alphaproteobacteria</taxon>
        <taxon>Sphingomonadales</taxon>
        <taxon>Sphingomonadaceae</taxon>
        <taxon>Sphingobium</taxon>
    </lineage>
</organism>
<dbReference type="InterPro" id="IPR020904">
    <property type="entry name" value="Sc_DH/Rdtase_CS"/>
</dbReference>
<evidence type="ECO:0000313" key="2">
    <source>
        <dbReference type="Proteomes" id="UP001595681"/>
    </source>
</evidence>
<name>A0ABV7NJW8_9SPHN</name>
<keyword evidence="2" id="KW-1185">Reference proteome</keyword>
<dbReference type="InterPro" id="IPR036291">
    <property type="entry name" value="NAD(P)-bd_dom_sf"/>
</dbReference>
<dbReference type="Proteomes" id="UP001595681">
    <property type="component" value="Unassembled WGS sequence"/>
</dbReference>
<reference evidence="2" key="1">
    <citation type="journal article" date="2019" name="Int. J. Syst. Evol. Microbiol.">
        <title>The Global Catalogue of Microorganisms (GCM) 10K type strain sequencing project: providing services to taxonomists for standard genome sequencing and annotation.</title>
        <authorList>
            <consortium name="The Broad Institute Genomics Platform"/>
            <consortium name="The Broad Institute Genome Sequencing Center for Infectious Disease"/>
            <person name="Wu L."/>
            <person name="Ma J."/>
        </authorList>
    </citation>
    <scope>NUCLEOTIDE SEQUENCE [LARGE SCALE GENOMIC DNA]</scope>
    <source>
        <strain evidence="2">CCM 7491</strain>
    </source>
</reference>
<dbReference type="PROSITE" id="PS00061">
    <property type="entry name" value="ADH_SHORT"/>
    <property type="match status" value="1"/>
</dbReference>
<comment type="caution">
    <text evidence="1">The sequence shown here is derived from an EMBL/GenBank/DDBJ whole genome shotgun (WGS) entry which is preliminary data.</text>
</comment>